<feature type="non-terminal residue" evidence="1">
    <location>
        <position position="50"/>
    </location>
</feature>
<dbReference type="AlphaFoldDB" id="X1VCV7"/>
<comment type="caution">
    <text evidence="1">The sequence shown here is derived from an EMBL/GenBank/DDBJ whole genome shotgun (WGS) entry which is preliminary data.</text>
</comment>
<name>X1VCV7_9ZZZZ</name>
<organism evidence="1">
    <name type="scientific">marine sediment metagenome</name>
    <dbReference type="NCBI Taxonomy" id="412755"/>
    <lineage>
        <taxon>unclassified sequences</taxon>
        <taxon>metagenomes</taxon>
        <taxon>ecological metagenomes</taxon>
    </lineage>
</organism>
<gene>
    <name evidence="1" type="ORF">S12H4_43910</name>
</gene>
<reference evidence="1" key="1">
    <citation type="journal article" date="2014" name="Front. Microbiol.">
        <title>High frequency of phylogenetically diverse reductive dehalogenase-homologous genes in deep subseafloor sedimentary metagenomes.</title>
        <authorList>
            <person name="Kawai M."/>
            <person name="Futagami T."/>
            <person name="Toyoda A."/>
            <person name="Takaki Y."/>
            <person name="Nishi S."/>
            <person name="Hori S."/>
            <person name="Arai W."/>
            <person name="Tsubouchi T."/>
            <person name="Morono Y."/>
            <person name="Uchiyama I."/>
            <person name="Ito T."/>
            <person name="Fujiyama A."/>
            <person name="Inagaki F."/>
            <person name="Takami H."/>
        </authorList>
    </citation>
    <scope>NUCLEOTIDE SEQUENCE</scope>
    <source>
        <strain evidence="1">Expedition CK06-06</strain>
    </source>
</reference>
<dbReference type="EMBL" id="BARW01027000">
    <property type="protein sequence ID" value="GAJ11636.1"/>
    <property type="molecule type" value="Genomic_DNA"/>
</dbReference>
<sequence>MLVTTLSWEVFAGEQPPRIEAIIRLRTRIAIMRILDFFINTTFPQLSALA</sequence>
<evidence type="ECO:0000313" key="1">
    <source>
        <dbReference type="EMBL" id="GAJ11636.1"/>
    </source>
</evidence>
<protein>
    <submittedName>
        <fullName evidence="1">Uncharacterized protein</fullName>
    </submittedName>
</protein>
<accession>X1VCV7</accession>
<proteinExistence type="predicted"/>